<feature type="domain" description="Protein-PII uridylyltransferase N-terminal" evidence="1">
    <location>
        <begin position="44"/>
        <end position="167"/>
    </location>
</feature>
<dbReference type="EMBL" id="NPBY01000015">
    <property type="protein sequence ID" value="PAD78920.1"/>
    <property type="molecule type" value="Genomic_DNA"/>
</dbReference>
<evidence type="ECO:0000259" key="2">
    <source>
        <dbReference type="Pfam" id="PF10335"/>
    </source>
</evidence>
<dbReference type="AlphaFoldDB" id="A0A268F0L1"/>
<feature type="domain" description="DUF294" evidence="2">
    <location>
        <begin position="211"/>
        <end position="349"/>
    </location>
</feature>
<dbReference type="Pfam" id="PF10335">
    <property type="entry name" value="DUF294_C"/>
    <property type="match status" value="1"/>
</dbReference>
<dbReference type="GO" id="GO:0008773">
    <property type="term" value="F:[protein-PII] uridylyltransferase activity"/>
    <property type="evidence" value="ECO:0007669"/>
    <property type="project" value="InterPro"/>
</dbReference>
<gene>
    <name evidence="3" type="ORF">CHH67_05585</name>
</gene>
<sequence>MKRHNSVQLFPELSELQTAATARQLREMRIICQNKLLDMRSSMELKAWVASVNLMHDLIGQRAAAICEHDMWEAGFGRPPARYAFVAFGSGGRQEATLWSDQDNGMILGDELKEDELPFFREFGRRLAGILELVGYPKCSGKVMCSEPLWSKRLAEWTEQLRQWTDQLEWEPVRNFIIASDLRFIAGDPGLTEAWMEAYRAIVEQRPDIANAILRNTVKHKATLNVMGRIVTERFGEHAGEFDVKYGMYIPLVNSIRTMALQRGIVETSTLKRMEKVILLEGGNLLLESVQRAFVTALRYRNDTPHAEEDGLVVSSGYLPPEQLKLKNVQYELRDTLGVVRRIHRSLQREHRLAERAERRHL</sequence>
<dbReference type="OrthoDB" id="9810963at2"/>
<evidence type="ECO:0000313" key="4">
    <source>
        <dbReference type="Proteomes" id="UP000215596"/>
    </source>
</evidence>
<dbReference type="Proteomes" id="UP000215596">
    <property type="component" value="Unassembled WGS sequence"/>
</dbReference>
<reference evidence="3 4" key="1">
    <citation type="submission" date="2017-07" db="EMBL/GenBank/DDBJ databases">
        <title>Isolation and whole genome analysis of endospore-forming bacteria from heroin.</title>
        <authorList>
            <person name="Kalinowski J."/>
            <person name="Ahrens B."/>
            <person name="Al-Dilaimi A."/>
            <person name="Winkler A."/>
            <person name="Wibberg D."/>
            <person name="Schleenbecker U."/>
            <person name="Ruckert C."/>
            <person name="Wolfel R."/>
            <person name="Grass G."/>
        </authorList>
    </citation>
    <scope>NUCLEOTIDE SEQUENCE [LARGE SCALE GENOMIC DNA]</scope>
    <source>
        <strain evidence="3 4">7537-G1</strain>
    </source>
</reference>
<organism evidence="3 4">
    <name type="scientific">Paenibacillus campinasensis</name>
    <dbReference type="NCBI Taxonomy" id="66347"/>
    <lineage>
        <taxon>Bacteria</taxon>
        <taxon>Bacillati</taxon>
        <taxon>Bacillota</taxon>
        <taxon>Bacilli</taxon>
        <taxon>Bacillales</taxon>
        <taxon>Paenibacillaceae</taxon>
        <taxon>Paenibacillus</taxon>
    </lineage>
</organism>
<dbReference type="InterPro" id="IPR018821">
    <property type="entry name" value="DUF294_put_nucleoTrafse_sb-bd"/>
</dbReference>
<comment type="caution">
    <text evidence="3">The sequence shown here is derived from an EMBL/GenBank/DDBJ whole genome shotgun (WGS) entry which is preliminary data.</text>
</comment>
<evidence type="ECO:0000259" key="1">
    <source>
        <dbReference type="Pfam" id="PF03445"/>
    </source>
</evidence>
<dbReference type="InterPro" id="IPR005105">
    <property type="entry name" value="GlnD_Uridyltrans_N"/>
</dbReference>
<proteinExistence type="predicted"/>
<dbReference type="Pfam" id="PF03445">
    <property type="entry name" value="DUF294"/>
    <property type="match status" value="1"/>
</dbReference>
<dbReference type="CDD" id="cd05401">
    <property type="entry name" value="NT_GlnE_GlnD_like"/>
    <property type="match status" value="1"/>
</dbReference>
<dbReference type="RefSeq" id="WP_095264004.1">
    <property type="nucleotide sequence ID" value="NZ_NPBY01000015.1"/>
</dbReference>
<protein>
    <submittedName>
        <fullName evidence="3">Signal transduction protein</fullName>
    </submittedName>
</protein>
<name>A0A268F0L1_9BACL</name>
<evidence type="ECO:0000313" key="3">
    <source>
        <dbReference type="EMBL" id="PAD78920.1"/>
    </source>
</evidence>
<accession>A0A268F0L1</accession>